<proteinExistence type="predicted"/>
<evidence type="ECO:0000313" key="1">
    <source>
        <dbReference type="EMBL" id="GEU56320.1"/>
    </source>
</evidence>
<dbReference type="EMBL" id="BKCJ010003643">
    <property type="protein sequence ID" value="GEU56320.1"/>
    <property type="molecule type" value="Genomic_DNA"/>
</dbReference>
<dbReference type="AlphaFoldDB" id="A0A6L2L5I4"/>
<protein>
    <submittedName>
        <fullName evidence="1">Uncharacterized protein</fullName>
    </submittedName>
</protein>
<gene>
    <name evidence="1" type="ORF">Tci_028298</name>
</gene>
<accession>A0A6L2L5I4</accession>
<reference evidence="1" key="1">
    <citation type="journal article" date="2019" name="Sci. Rep.">
        <title>Draft genome of Tanacetum cinerariifolium, the natural source of mosquito coil.</title>
        <authorList>
            <person name="Yamashiro T."/>
            <person name="Shiraishi A."/>
            <person name="Satake H."/>
            <person name="Nakayama K."/>
        </authorList>
    </citation>
    <scope>NUCLEOTIDE SEQUENCE</scope>
</reference>
<organism evidence="1">
    <name type="scientific">Tanacetum cinerariifolium</name>
    <name type="common">Dalmatian daisy</name>
    <name type="synonym">Chrysanthemum cinerariifolium</name>
    <dbReference type="NCBI Taxonomy" id="118510"/>
    <lineage>
        <taxon>Eukaryota</taxon>
        <taxon>Viridiplantae</taxon>
        <taxon>Streptophyta</taxon>
        <taxon>Embryophyta</taxon>
        <taxon>Tracheophyta</taxon>
        <taxon>Spermatophyta</taxon>
        <taxon>Magnoliopsida</taxon>
        <taxon>eudicotyledons</taxon>
        <taxon>Gunneridae</taxon>
        <taxon>Pentapetalae</taxon>
        <taxon>asterids</taxon>
        <taxon>campanulids</taxon>
        <taxon>Asterales</taxon>
        <taxon>Asteraceae</taxon>
        <taxon>Asteroideae</taxon>
        <taxon>Anthemideae</taxon>
        <taxon>Anthemidinae</taxon>
        <taxon>Tanacetum</taxon>
    </lineage>
</organism>
<sequence>MSFFGVLRSDLDEFLAGDEMFLQIDEVVFRIHTKGYFEYDPLSSTPFSTRVKTKISKRKKTSVIRDEGDDRKKFLVTEGRKGNEKVTEDEGICSKRNKADVTIYKRVMVNRKAKMVEDIGAVKRGNEKGVVIEDGGFSNDEGKETVVTKRAIESRKMEGKIMKVESE</sequence>
<comment type="caution">
    <text evidence="1">The sequence shown here is derived from an EMBL/GenBank/DDBJ whole genome shotgun (WGS) entry which is preliminary data.</text>
</comment>
<name>A0A6L2L5I4_TANCI</name>